<feature type="region of interest" description="Disordered" evidence="1">
    <location>
        <begin position="1"/>
        <end position="24"/>
    </location>
</feature>
<dbReference type="AlphaFoldDB" id="E6W6U0"/>
<dbReference type="Proteomes" id="UP000002572">
    <property type="component" value="Chromosome"/>
</dbReference>
<evidence type="ECO:0000256" key="1">
    <source>
        <dbReference type="SAM" id="MobiDB-lite"/>
    </source>
</evidence>
<name>E6W6U0_DESIS</name>
<dbReference type="HOGENOM" id="CLU_2616242_0_0_0"/>
<protein>
    <submittedName>
        <fullName evidence="2">Uncharacterized protein</fullName>
    </submittedName>
</protein>
<evidence type="ECO:0000313" key="3">
    <source>
        <dbReference type="Proteomes" id="UP000002572"/>
    </source>
</evidence>
<dbReference type="RefSeq" id="WP_013506064.1">
    <property type="nucleotide sequence ID" value="NC_014836.1"/>
</dbReference>
<keyword evidence="3" id="KW-1185">Reference proteome</keyword>
<evidence type="ECO:0000313" key="2">
    <source>
        <dbReference type="EMBL" id="ADU66183.1"/>
    </source>
</evidence>
<proteinExistence type="predicted"/>
<dbReference type="KEGG" id="din:Selin_1449"/>
<reference evidence="2 3" key="1">
    <citation type="submission" date="2010-12" db="EMBL/GenBank/DDBJ databases">
        <title>Complete sequence of Desulfurispirillum indicum S5.</title>
        <authorList>
            <consortium name="US DOE Joint Genome Institute"/>
            <person name="Lucas S."/>
            <person name="Copeland A."/>
            <person name="Lapidus A."/>
            <person name="Cheng J.-F."/>
            <person name="Goodwin L."/>
            <person name="Pitluck S."/>
            <person name="Chertkov O."/>
            <person name="Held B."/>
            <person name="Detter J.C."/>
            <person name="Han C."/>
            <person name="Tapia R."/>
            <person name="Land M."/>
            <person name="Hauser L."/>
            <person name="Kyrpides N."/>
            <person name="Ivanova N."/>
            <person name="Mikhailova N."/>
            <person name="Haggblom M."/>
            <person name="Rauschenbach I."/>
            <person name="Bini E."/>
            <person name="Woyke T."/>
        </authorList>
    </citation>
    <scope>NUCLEOTIDE SEQUENCE [LARGE SCALE GENOMIC DNA]</scope>
    <source>
        <strain evidence="3">ATCC BAA-1389 / DSM 22839 / S5</strain>
    </source>
</reference>
<gene>
    <name evidence="2" type="ordered locus">Selin_1449</name>
</gene>
<organism evidence="2 3">
    <name type="scientific">Desulfurispirillum indicum (strain ATCC BAA-1389 / DSM 22839 / S5)</name>
    <dbReference type="NCBI Taxonomy" id="653733"/>
    <lineage>
        <taxon>Bacteria</taxon>
        <taxon>Pseudomonadati</taxon>
        <taxon>Chrysiogenota</taxon>
        <taxon>Chrysiogenia</taxon>
        <taxon>Chrysiogenales</taxon>
        <taxon>Chrysiogenaceae</taxon>
        <taxon>Desulfurispirillum</taxon>
    </lineage>
</organism>
<dbReference type="EMBL" id="CP002432">
    <property type="protein sequence ID" value="ADU66183.1"/>
    <property type="molecule type" value="Genomic_DNA"/>
</dbReference>
<dbReference type="STRING" id="653733.Selin_1449"/>
<feature type="compositionally biased region" description="Polar residues" evidence="1">
    <location>
        <begin position="15"/>
        <end position="24"/>
    </location>
</feature>
<dbReference type="InParanoid" id="E6W6U0"/>
<sequence length="78" mass="8724">MSRKTKNNMLPYPGSSASPTAQQIQSLVNQVEEAGIRNVTDLDAKTIQDIRDGKIIVGDPKGDMNLQREYLDHLQTLR</sequence>
<accession>E6W6U0</accession>